<dbReference type="CDD" id="cd00063">
    <property type="entry name" value="FN3"/>
    <property type="match status" value="1"/>
</dbReference>
<dbReference type="EMBL" id="CAADFI010000011">
    <property type="protein sequence ID" value="VFJ90711.1"/>
    <property type="molecule type" value="Genomic_DNA"/>
</dbReference>
<name>A0A450UWG0_9GAMM</name>
<dbReference type="Pfam" id="PF00041">
    <property type="entry name" value="fn3"/>
    <property type="match status" value="1"/>
</dbReference>
<dbReference type="PROSITE" id="PS50853">
    <property type="entry name" value="FN3"/>
    <property type="match status" value="1"/>
</dbReference>
<dbReference type="SUPFAM" id="SSF49265">
    <property type="entry name" value="Fibronectin type III"/>
    <property type="match status" value="1"/>
</dbReference>
<gene>
    <name evidence="2" type="ORF">BECKH772B_GA0070898_1001115</name>
    <name evidence="3" type="ORF">BECKH772C_GA0070978_1000915</name>
</gene>
<dbReference type="InterPro" id="IPR013783">
    <property type="entry name" value="Ig-like_fold"/>
</dbReference>
<reference evidence="3" key="1">
    <citation type="submission" date="2019-02" db="EMBL/GenBank/DDBJ databases">
        <authorList>
            <person name="Gruber-Vodicka R. H."/>
            <person name="Seah K. B. B."/>
        </authorList>
    </citation>
    <scope>NUCLEOTIDE SEQUENCE</scope>
    <source>
        <strain evidence="3">BECK_SA2B12</strain>
        <strain evidence="2">BECK_SA2B20</strain>
    </source>
</reference>
<accession>A0A450UWG0</accession>
<dbReference type="InterPro" id="IPR036116">
    <property type="entry name" value="FN3_sf"/>
</dbReference>
<sequence length="202" mass="21505">MALFPKAETKIQTLAHEILTGLNTHADLYPAPPVSAETLAAAIETYTGAADAALEQQAAAKHAIDVKNEALAALVDDMKMILRYAENVTHSDDASLKVLGWGARRAGTTLSAPGQTRALTAPRQGEGWIYLDWKEPDDGGKVAAYKVQRREADSETWVDVGTAMETRMTVSGQPSGQRFEFRVVAVNKAGEGAASNGVLAVL</sequence>
<feature type="domain" description="Fibronectin type-III" evidence="1">
    <location>
        <begin position="112"/>
        <end position="202"/>
    </location>
</feature>
<dbReference type="EMBL" id="CAADFJ010000009">
    <property type="protein sequence ID" value="VFJ96868.1"/>
    <property type="molecule type" value="Genomic_DNA"/>
</dbReference>
<evidence type="ECO:0000259" key="1">
    <source>
        <dbReference type="PROSITE" id="PS50853"/>
    </source>
</evidence>
<dbReference type="InterPro" id="IPR003961">
    <property type="entry name" value="FN3_dom"/>
</dbReference>
<evidence type="ECO:0000313" key="2">
    <source>
        <dbReference type="EMBL" id="VFJ90711.1"/>
    </source>
</evidence>
<dbReference type="PRINTS" id="PR00014">
    <property type="entry name" value="FNTYPEIII"/>
</dbReference>
<evidence type="ECO:0000313" key="3">
    <source>
        <dbReference type="EMBL" id="VFJ96868.1"/>
    </source>
</evidence>
<proteinExistence type="predicted"/>
<dbReference type="Gene3D" id="2.60.40.10">
    <property type="entry name" value="Immunoglobulins"/>
    <property type="match status" value="1"/>
</dbReference>
<dbReference type="SMART" id="SM00060">
    <property type="entry name" value="FN3"/>
    <property type="match status" value="1"/>
</dbReference>
<dbReference type="AlphaFoldDB" id="A0A450UWG0"/>
<organism evidence="3">
    <name type="scientific">Candidatus Kentrum eta</name>
    <dbReference type="NCBI Taxonomy" id="2126337"/>
    <lineage>
        <taxon>Bacteria</taxon>
        <taxon>Pseudomonadati</taxon>
        <taxon>Pseudomonadota</taxon>
        <taxon>Gammaproteobacteria</taxon>
        <taxon>Candidatus Kentrum</taxon>
    </lineage>
</organism>
<protein>
    <submittedName>
        <fullName evidence="3">Fibronectin type III domain-containing protein</fullName>
    </submittedName>
</protein>